<proteinExistence type="predicted"/>
<reference evidence="2" key="2">
    <citation type="journal article" date="2022" name="Microbiol. Resour. Announc.">
        <title>Metagenome Sequencing to Explore Phylogenomics of Terrestrial Cyanobacteria.</title>
        <authorList>
            <person name="Ward R.D."/>
            <person name="Stajich J.E."/>
            <person name="Johansen J.R."/>
            <person name="Huntemann M."/>
            <person name="Clum A."/>
            <person name="Foster B."/>
            <person name="Foster B."/>
            <person name="Roux S."/>
            <person name="Palaniappan K."/>
            <person name="Varghese N."/>
            <person name="Mukherjee S."/>
            <person name="Reddy T.B.K."/>
            <person name="Daum C."/>
            <person name="Copeland A."/>
            <person name="Chen I.A."/>
            <person name="Ivanova N.N."/>
            <person name="Kyrpides N.C."/>
            <person name="Shapiro N."/>
            <person name="Eloe-Fadrosh E.A."/>
            <person name="Pietrasiak N."/>
        </authorList>
    </citation>
    <scope>NUCLEOTIDE SEQUENCE</scope>
    <source>
        <strain evidence="2">CPER-KK1</strain>
    </source>
</reference>
<organism evidence="2 3">
    <name type="scientific">Symplocastrum torsivum CPER-KK1</name>
    <dbReference type="NCBI Taxonomy" id="450513"/>
    <lineage>
        <taxon>Bacteria</taxon>
        <taxon>Bacillati</taxon>
        <taxon>Cyanobacteriota</taxon>
        <taxon>Cyanophyceae</taxon>
        <taxon>Oscillatoriophycideae</taxon>
        <taxon>Oscillatoriales</taxon>
        <taxon>Microcoleaceae</taxon>
        <taxon>Symplocastrum</taxon>
    </lineage>
</organism>
<reference evidence="2" key="1">
    <citation type="submission" date="2021-05" db="EMBL/GenBank/DDBJ databases">
        <authorList>
            <person name="Pietrasiak N."/>
            <person name="Ward R."/>
            <person name="Stajich J.E."/>
            <person name="Kurbessoian T."/>
        </authorList>
    </citation>
    <scope>NUCLEOTIDE SEQUENCE</scope>
    <source>
        <strain evidence="2">CPER-KK1</strain>
    </source>
</reference>
<feature type="compositionally biased region" description="Polar residues" evidence="1">
    <location>
        <begin position="44"/>
        <end position="65"/>
    </location>
</feature>
<evidence type="ECO:0000256" key="1">
    <source>
        <dbReference type="SAM" id="MobiDB-lite"/>
    </source>
</evidence>
<protein>
    <submittedName>
        <fullName evidence="2">Uncharacterized protein</fullName>
    </submittedName>
</protein>
<dbReference type="EMBL" id="JAHHIF010000030">
    <property type="protein sequence ID" value="MBW4546802.1"/>
    <property type="molecule type" value="Genomic_DNA"/>
</dbReference>
<evidence type="ECO:0000313" key="3">
    <source>
        <dbReference type="Proteomes" id="UP000753908"/>
    </source>
</evidence>
<evidence type="ECO:0000313" key="2">
    <source>
        <dbReference type="EMBL" id="MBW4546802.1"/>
    </source>
</evidence>
<feature type="region of interest" description="Disordered" evidence="1">
    <location>
        <begin position="34"/>
        <end position="72"/>
    </location>
</feature>
<name>A0A951PND0_9CYAN</name>
<sequence>MENQSRHKTIEQKVREANVWKDVESELARMRKLATLKQGESPPDVQNESTSGSVRQNARSLSQNGGEDARLD</sequence>
<dbReference type="AlphaFoldDB" id="A0A951PND0"/>
<comment type="caution">
    <text evidence="2">The sequence shown here is derived from an EMBL/GenBank/DDBJ whole genome shotgun (WGS) entry which is preliminary data.</text>
</comment>
<accession>A0A951PND0</accession>
<gene>
    <name evidence="2" type="ORF">KME25_20510</name>
</gene>
<dbReference type="Proteomes" id="UP000753908">
    <property type="component" value="Unassembled WGS sequence"/>
</dbReference>